<dbReference type="EMBL" id="LR899711">
    <property type="protein sequence ID" value="CAD7241918.1"/>
    <property type="molecule type" value="Genomic_DNA"/>
</dbReference>
<feature type="region of interest" description="Disordered" evidence="5">
    <location>
        <begin position="122"/>
        <end position="165"/>
    </location>
</feature>
<dbReference type="SUPFAM" id="SSF50978">
    <property type="entry name" value="WD40 repeat-like"/>
    <property type="match status" value="1"/>
</dbReference>
<keyword evidence="3" id="KW-0677">Repeat</keyword>
<dbReference type="InterPro" id="IPR039328">
    <property type="entry name" value="WDR89"/>
</dbReference>
<feature type="region of interest" description="Disordered" evidence="5">
    <location>
        <begin position="1"/>
        <end position="102"/>
    </location>
</feature>
<evidence type="ECO:0000313" key="6">
    <source>
        <dbReference type="EMBL" id="CAD7241918.1"/>
    </source>
</evidence>
<feature type="compositionally biased region" description="Polar residues" evidence="5">
    <location>
        <begin position="1"/>
        <end position="26"/>
    </location>
</feature>
<evidence type="ECO:0000256" key="3">
    <source>
        <dbReference type="ARBA" id="ARBA00022737"/>
    </source>
</evidence>
<dbReference type="PROSITE" id="PS50082">
    <property type="entry name" value="WD_REPEATS_2"/>
    <property type="match status" value="2"/>
</dbReference>
<evidence type="ECO:0000256" key="5">
    <source>
        <dbReference type="SAM" id="MobiDB-lite"/>
    </source>
</evidence>
<dbReference type="Pfam" id="PF00400">
    <property type="entry name" value="WD40"/>
    <property type="match status" value="2"/>
</dbReference>
<dbReference type="PROSITE" id="PS50294">
    <property type="entry name" value="WD_REPEATS_REGION"/>
    <property type="match status" value="1"/>
</dbReference>
<feature type="region of interest" description="Disordered" evidence="5">
    <location>
        <begin position="535"/>
        <end position="568"/>
    </location>
</feature>
<evidence type="ECO:0000256" key="1">
    <source>
        <dbReference type="ARBA" id="ARBA00021125"/>
    </source>
</evidence>
<feature type="repeat" description="WD" evidence="4">
    <location>
        <begin position="333"/>
        <end position="375"/>
    </location>
</feature>
<gene>
    <name evidence="6" type="ORF">DSTB1V02_LOCUS1894</name>
</gene>
<feature type="compositionally biased region" description="Acidic residues" evidence="5">
    <location>
        <begin position="72"/>
        <end position="81"/>
    </location>
</feature>
<proteinExistence type="predicted"/>
<dbReference type="SMART" id="SM00320">
    <property type="entry name" value="WD40"/>
    <property type="match status" value="4"/>
</dbReference>
<evidence type="ECO:0000256" key="2">
    <source>
        <dbReference type="ARBA" id="ARBA00022574"/>
    </source>
</evidence>
<dbReference type="PANTHER" id="PTHR22889:SF0">
    <property type="entry name" value="WD REPEAT-CONTAINING PROTEIN 89"/>
    <property type="match status" value="1"/>
</dbReference>
<evidence type="ECO:0000256" key="4">
    <source>
        <dbReference type="PROSITE-ProRule" id="PRU00221"/>
    </source>
</evidence>
<protein>
    <recommendedName>
        <fullName evidence="1">WD repeat-containing protein 89</fullName>
    </recommendedName>
</protein>
<keyword evidence="2 4" id="KW-0853">WD repeat</keyword>
<dbReference type="Proteomes" id="UP000677054">
    <property type="component" value="Unassembled WGS sequence"/>
</dbReference>
<feature type="compositionally biased region" description="Polar residues" evidence="5">
    <location>
        <begin position="535"/>
        <end position="544"/>
    </location>
</feature>
<feature type="compositionally biased region" description="Acidic residues" evidence="5">
    <location>
        <begin position="46"/>
        <end position="58"/>
    </location>
</feature>
<keyword evidence="7" id="KW-1185">Reference proteome</keyword>
<dbReference type="InterPro" id="IPR015943">
    <property type="entry name" value="WD40/YVTN_repeat-like_dom_sf"/>
</dbReference>
<feature type="compositionally biased region" description="Polar residues" evidence="5">
    <location>
        <begin position="554"/>
        <end position="568"/>
    </location>
</feature>
<dbReference type="OrthoDB" id="25131at2759"/>
<sequence>MENGLNSTNRVGHNNDSPNAVISQPSFGKKPGEDPDYQFHVLAEEPINDSDEYTDSDSDSSSSSESEGSSYDSDDEGEAEDGIIPPGADFADQLERASRGKPFQSWVQPRITEEIRAPLESKDLNGVANDTVKKSPPPTKQLDISDLLEEPTSKKRKRDDDEDGDSCNLKELCTTFAVPYHVARRTAVSTEEETYVLHVDANLDSPDALIAAGLSNPCIHVYNAERLALIAKLKGHSDVITGVKFCNTRPQVLLTGGREGSLRLWDLRTKPYSCIHTYSGNEMTRNPGRTKHITCFDLDCQDRILCAGTEQLFGDAYLLFWDIRSTRLMGGYWYSHGDDVTQVRFHPNEGDTLATASVDGLLNIFDLEQNEEDDALMHTLNADCSLRTVNWYGQCDRWGFLSCITHNEDLQLWNRADVNPYASFSRIDISTEMRRKSSNYVYLVDVHKRTNDELLILCGSSYRENGCLRLLRVQNNRLRPHALLPQTKFDTQIVRASHLFQASEVLLTAGEEGIINLWSPGDPDEISHDSSFINAVSPSNTQEETGVDLIEEYSNGQASSPESDMNGT</sequence>
<feature type="compositionally biased region" description="Low complexity" evidence="5">
    <location>
        <begin position="59"/>
        <end position="71"/>
    </location>
</feature>
<dbReference type="InterPro" id="IPR001680">
    <property type="entry name" value="WD40_rpt"/>
</dbReference>
<dbReference type="InterPro" id="IPR036322">
    <property type="entry name" value="WD40_repeat_dom_sf"/>
</dbReference>
<dbReference type="EMBL" id="CAJPEV010000194">
    <property type="protein sequence ID" value="CAG0882137.1"/>
    <property type="molecule type" value="Genomic_DNA"/>
</dbReference>
<evidence type="ECO:0000313" key="7">
    <source>
        <dbReference type="Proteomes" id="UP000677054"/>
    </source>
</evidence>
<feature type="repeat" description="WD" evidence="4">
    <location>
        <begin position="233"/>
        <end position="269"/>
    </location>
</feature>
<dbReference type="PANTHER" id="PTHR22889">
    <property type="entry name" value="WD REPEAT-CONTAINING PROTEIN 89"/>
    <property type="match status" value="1"/>
</dbReference>
<dbReference type="AlphaFoldDB" id="A0A7R8X922"/>
<dbReference type="Gene3D" id="2.130.10.10">
    <property type="entry name" value="YVTN repeat-like/Quinoprotein amine dehydrogenase"/>
    <property type="match status" value="2"/>
</dbReference>
<accession>A0A7R8X922</accession>
<name>A0A7R8X922_9CRUS</name>
<organism evidence="6">
    <name type="scientific">Darwinula stevensoni</name>
    <dbReference type="NCBI Taxonomy" id="69355"/>
    <lineage>
        <taxon>Eukaryota</taxon>
        <taxon>Metazoa</taxon>
        <taxon>Ecdysozoa</taxon>
        <taxon>Arthropoda</taxon>
        <taxon>Crustacea</taxon>
        <taxon>Oligostraca</taxon>
        <taxon>Ostracoda</taxon>
        <taxon>Podocopa</taxon>
        <taxon>Podocopida</taxon>
        <taxon>Darwinulocopina</taxon>
        <taxon>Darwinuloidea</taxon>
        <taxon>Darwinulidae</taxon>
        <taxon>Darwinula</taxon>
    </lineage>
</organism>
<reference evidence="6" key="1">
    <citation type="submission" date="2020-11" db="EMBL/GenBank/DDBJ databases">
        <authorList>
            <person name="Tran Van P."/>
        </authorList>
    </citation>
    <scope>NUCLEOTIDE SEQUENCE</scope>
</reference>